<dbReference type="SUPFAM" id="SSF52949">
    <property type="entry name" value="Macro domain-like"/>
    <property type="match status" value="1"/>
</dbReference>
<proteinExistence type="evidence at transcript level"/>
<evidence type="ECO:0000259" key="1">
    <source>
        <dbReference type="PROSITE" id="PS51154"/>
    </source>
</evidence>
<dbReference type="InterPro" id="IPR043472">
    <property type="entry name" value="Macro_dom-like"/>
</dbReference>
<evidence type="ECO:0000313" key="2">
    <source>
        <dbReference type="EMBL" id="ACN40801.1"/>
    </source>
</evidence>
<dbReference type="AlphaFoldDB" id="C0PSL1"/>
<dbReference type="PROSITE" id="PS51154">
    <property type="entry name" value="MACRO"/>
    <property type="match status" value="1"/>
</dbReference>
<protein>
    <recommendedName>
        <fullName evidence="1">Macro domain-containing protein</fullName>
    </recommendedName>
</protein>
<dbReference type="Pfam" id="PF01661">
    <property type="entry name" value="Macro"/>
    <property type="match status" value="1"/>
</dbReference>
<dbReference type="PANTHER" id="PTHR11106:SF27">
    <property type="entry name" value="MACRO DOMAIN-CONTAINING PROTEIN"/>
    <property type="match status" value="1"/>
</dbReference>
<dbReference type="PANTHER" id="PTHR11106">
    <property type="entry name" value="GANGLIOSIDE INDUCED DIFFERENTIATION ASSOCIATED PROTEIN 2-RELATED"/>
    <property type="match status" value="1"/>
</dbReference>
<dbReference type="Gene3D" id="3.40.220.10">
    <property type="entry name" value="Leucine Aminopeptidase, subunit E, domain 1"/>
    <property type="match status" value="1"/>
</dbReference>
<dbReference type="SMART" id="SM00506">
    <property type="entry name" value="A1pp"/>
    <property type="match status" value="1"/>
</dbReference>
<feature type="domain" description="Macro" evidence="1">
    <location>
        <begin position="9"/>
        <end position="204"/>
    </location>
</feature>
<reference evidence="2" key="1">
    <citation type="submission" date="2009-02" db="EMBL/GenBank/DDBJ databases">
        <title>Full length sequence-verified cDNA sequences from Sitka spruce (Picea sitchensis).</title>
        <authorList>
            <person name="Reid K.E."/>
            <person name="Liao N."/>
            <person name="Ralph S."/>
            <person name="Kolosova N."/>
            <person name="Oddy C."/>
            <person name="Moore R."/>
            <person name="Mayo M."/>
            <person name="Wagner S."/>
            <person name="King J."/>
            <person name="Yanchuk A."/>
            <person name="Holt R."/>
            <person name="Jones S."/>
            <person name="Marra M."/>
            <person name="Ritland C.E."/>
            <person name="Ritland K."/>
            <person name="Bohlmann J."/>
        </authorList>
    </citation>
    <scope>NUCLEOTIDE SEQUENCE</scope>
    <source>
        <tissue evidence="2">Bark</tissue>
    </source>
</reference>
<name>C0PSL1_PICSI</name>
<sequence>MAGGFSGETEIVSYKLRDSCTLVIHQGDITKWFINGENDAIVNAANELMLGGGGVDGAIHSAAGPELLRACLNVPEIQPGVRCPAGSARITEAFNLPVSHIIHTVGPIYDEEGDSASVLSSAYKSSLEVAEENHIKYVAFPAISCGVYGYPLEKAAEVALLTLKNHAGDLEEILEVSKWCCCRGKSPFPGCSGHGYNDVMIQIG</sequence>
<organism evidence="2">
    <name type="scientific">Picea sitchensis</name>
    <name type="common">Sitka spruce</name>
    <name type="synonym">Pinus sitchensis</name>
    <dbReference type="NCBI Taxonomy" id="3332"/>
    <lineage>
        <taxon>Eukaryota</taxon>
        <taxon>Viridiplantae</taxon>
        <taxon>Streptophyta</taxon>
        <taxon>Embryophyta</taxon>
        <taxon>Tracheophyta</taxon>
        <taxon>Spermatophyta</taxon>
        <taxon>Pinopsida</taxon>
        <taxon>Pinidae</taxon>
        <taxon>Conifers I</taxon>
        <taxon>Pinales</taxon>
        <taxon>Pinaceae</taxon>
        <taxon>Picea</taxon>
    </lineage>
</organism>
<accession>C0PSL1</accession>
<dbReference type="CDD" id="cd02908">
    <property type="entry name" value="Macro_OAADPr_deacetylase"/>
    <property type="match status" value="1"/>
</dbReference>
<dbReference type="EMBL" id="BT071336">
    <property type="protein sequence ID" value="ACN40801.1"/>
    <property type="molecule type" value="mRNA"/>
</dbReference>
<dbReference type="InterPro" id="IPR002589">
    <property type="entry name" value="Macro_dom"/>
</dbReference>